<keyword evidence="3" id="KW-0804">Transcription</keyword>
<dbReference type="Gene3D" id="1.10.10.60">
    <property type="entry name" value="Homeodomain-like"/>
    <property type="match status" value="2"/>
</dbReference>
<protein>
    <submittedName>
        <fullName evidence="5">AraC family transcriptional regulator</fullName>
    </submittedName>
</protein>
<dbReference type="SMART" id="SM00342">
    <property type="entry name" value="HTH_ARAC"/>
    <property type="match status" value="1"/>
</dbReference>
<accession>A0A8J4DR26</accession>
<feature type="domain" description="HTH araC/xylS-type" evidence="4">
    <location>
        <begin position="187"/>
        <end position="285"/>
    </location>
</feature>
<dbReference type="Proteomes" id="UP000619260">
    <property type="component" value="Unassembled WGS sequence"/>
</dbReference>
<dbReference type="GO" id="GO:0003700">
    <property type="term" value="F:DNA-binding transcription factor activity"/>
    <property type="evidence" value="ECO:0007669"/>
    <property type="project" value="InterPro"/>
</dbReference>
<organism evidence="5 6">
    <name type="scientific">Virgisporangium aliadipatigenens</name>
    <dbReference type="NCBI Taxonomy" id="741659"/>
    <lineage>
        <taxon>Bacteria</taxon>
        <taxon>Bacillati</taxon>
        <taxon>Actinomycetota</taxon>
        <taxon>Actinomycetes</taxon>
        <taxon>Micromonosporales</taxon>
        <taxon>Micromonosporaceae</taxon>
        <taxon>Virgisporangium</taxon>
    </lineage>
</organism>
<dbReference type="InterPro" id="IPR009057">
    <property type="entry name" value="Homeodomain-like_sf"/>
</dbReference>
<dbReference type="GO" id="GO:0043565">
    <property type="term" value="F:sequence-specific DNA binding"/>
    <property type="evidence" value="ECO:0007669"/>
    <property type="project" value="InterPro"/>
</dbReference>
<dbReference type="EMBL" id="BOPF01000008">
    <property type="protein sequence ID" value="GIJ45912.1"/>
    <property type="molecule type" value="Genomic_DNA"/>
</dbReference>
<dbReference type="AlphaFoldDB" id="A0A8J4DR26"/>
<evidence type="ECO:0000256" key="2">
    <source>
        <dbReference type="ARBA" id="ARBA00023125"/>
    </source>
</evidence>
<dbReference type="InterPro" id="IPR050204">
    <property type="entry name" value="AraC_XylS_family_regulators"/>
</dbReference>
<dbReference type="PANTHER" id="PTHR46796">
    <property type="entry name" value="HTH-TYPE TRANSCRIPTIONAL ACTIVATOR RHAS-RELATED"/>
    <property type="match status" value="1"/>
</dbReference>
<dbReference type="PROSITE" id="PS00041">
    <property type="entry name" value="HTH_ARAC_FAMILY_1"/>
    <property type="match status" value="1"/>
</dbReference>
<proteinExistence type="predicted"/>
<dbReference type="InterPro" id="IPR018062">
    <property type="entry name" value="HTH_AraC-typ_CS"/>
</dbReference>
<dbReference type="Pfam" id="PF12833">
    <property type="entry name" value="HTH_18"/>
    <property type="match status" value="1"/>
</dbReference>
<evidence type="ECO:0000256" key="1">
    <source>
        <dbReference type="ARBA" id="ARBA00023015"/>
    </source>
</evidence>
<dbReference type="RefSeq" id="WP_203899443.1">
    <property type="nucleotide sequence ID" value="NZ_BOPF01000008.1"/>
</dbReference>
<evidence type="ECO:0000259" key="4">
    <source>
        <dbReference type="PROSITE" id="PS01124"/>
    </source>
</evidence>
<keyword evidence="1" id="KW-0805">Transcription regulation</keyword>
<comment type="caution">
    <text evidence="5">The sequence shown here is derived from an EMBL/GenBank/DDBJ whole genome shotgun (WGS) entry which is preliminary data.</text>
</comment>
<keyword evidence="2" id="KW-0238">DNA-binding</keyword>
<sequence>MDELSRAISALRVGRGTVRRFRRSAPWGVRFSGLTGSGFHLVLRGTGWLLTPDAPPVPLHEGDIVLITAGADHGLSAAPRPLRGLPPVVLGVADTTPGPAEFEFLCGAYRLERGPVHPYLAALPDPIVVPADAGSSPLVRLLDDHESQPGPGVAATRAALLDLVLAHALTRWLATADRRVTPDPAITAILRSVHDDPHAGWTVQALSRAAGLSRSAFTRRFTTATGRTPASYLLGERLERAARLLRETDAPLSSIAREAGYSTEFAFAGAFRREYGIAPGRFRTAHRTG</sequence>
<keyword evidence="6" id="KW-1185">Reference proteome</keyword>
<dbReference type="Pfam" id="PF12852">
    <property type="entry name" value="Cupin_6"/>
    <property type="match status" value="1"/>
</dbReference>
<dbReference type="SUPFAM" id="SSF46689">
    <property type="entry name" value="Homeodomain-like"/>
    <property type="match status" value="2"/>
</dbReference>
<reference evidence="5" key="1">
    <citation type="submission" date="2021-01" db="EMBL/GenBank/DDBJ databases">
        <title>Whole genome shotgun sequence of Virgisporangium aliadipatigenens NBRC 105644.</title>
        <authorList>
            <person name="Komaki H."/>
            <person name="Tamura T."/>
        </authorList>
    </citation>
    <scope>NUCLEOTIDE SEQUENCE</scope>
    <source>
        <strain evidence="5">NBRC 105644</strain>
    </source>
</reference>
<evidence type="ECO:0000313" key="5">
    <source>
        <dbReference type="EMBL" id="GIJ45912.1"/>
    </source>
</evidence>
<dbReference type="PROSITE" id="PS01124">
    <property type="entry name" value="HTH_ARAC_FAMILY_2"/>
    <property type="match status" value="1"/>
</dbReference>
<dbReference type="PANTHER" id="PTHR46796:SF7">
    <property type="entry name" value="ARAC FAMILY TRANSCRIPTIONAL REGULATOR"/>
    <property type="match status" value="1"/>
</dbReference>
<name>A0A8J4DR26_9ACTN</name>
<dbReference type="InterPro" id="IPR032783">
    <property type="entry name" value="AraC_lig"/>
</dbReference>
<evidence type="ECO:0000256" key="3">
    <source>
        <dbReference type="ARBA" id="ARBA00023163"/>
    </source>
</evidence>
<dbReference type="InterPro" id="IPR018060">
    <property type="entry name" value="HTH_AraC"/>
</dbReference>
<gene>
    <name evidence="5" type="ORF">Val02_27980</name>
</gene>
<evidence type="ECO:0000313" key="6">
    <source>
        <dbReference type="Proteomes" id="UP000619260"/>
    </source>
</evidence>